<reference evidence="1 4" key="3">
    <citation type="submission" date="2024-10" db="EMBL/GenBank/DDBJ databases">
        <authorList>
            <person name="Lu C.-H."/>
        </authorList>
    </citation>
    <scope>NUCLEOTIDE SEQUENCE [LARGE SCALE GENOMIC DNA]</scope>
    <source>
        <strain evidence="1 4">22QBSP01-2</strain>
    </source>
</reference>
<proteinExistence type="predicted"/>
<dbReference type="AlphaFoldDB" id="A0AAP9LEJ5"/>
<reference evidence="3" key="1">
    <citation type="submission" date="2019-11" db="EMBL/GenBank/DDBJ databases">
        <authorList>
            <person name="Jee S."/>
        </authorList>
    </citation>
    <scope>NUCLEOTIDE SEQUENCE [LARGE SCALE GENOMIC DNA]</scope>
    <source>
        <strain evidence="3">PZ1</strain>
    </source>
</reference>
<evidence type="ECO:0000313" key="4">
    <source>
        <dbReference type="Proteomes" id="UP001617714"/>
    </source>
</evidence>
<dbReference type="RefSeq" id="WP_161547117.1">
    <property type="nucleotide sequence ID" value="NZ_CP046377.1"/>
</dbReference>
<sequence length="168" mass="18828">MSLIATEPVRPVTQDTINDGDAKVTSHAFWPVIVLSALRRSMRLDGQVTTDRLMDKAIEAVAHVNGQLADWRSSQEQRGFAVLSDVKPDDAGEIDQINGESVLVWRYRRAVYSITKALLIEGYRDIDTTREGEKHAEALSSQIDTLWRDGRWAIRDILGVNRGLAELV</sequence>
<evidence type="ECO:0000313" key="2">
    <source>
        <dbReference type="EMBL" id="QHQ26371.1"/>
    </source>
</evidence>
<organism evidence="2 3">
    <name type="scientific">Pectobacterium parvum</name>
    <dbReference type="NCBI Taxonomy" id="2778550"/>
    <lineage>
        <taxon>Bacteria</taxon>
        <taxon>Pseudomonadati</taxon>
        <taxon>Pseudomonadota</taxon>
        <taxon>Gammaproteobacteria</taxon>
        <taxon>Enterobacterales</taxon>
        <taxon>Pectobacteriaceae</taxon>
        <taxon>Pectobacterium</taxon>
    </lineage>
</organism>
<dbReference type="Proteomes" id="UP000464054">
    <property type="component" value="Chromosome"/>
</dbReference>
<dbReference type="EMBL" id="CP046377">
    <property type="protein sequence ID" value="QHQ26371.1"/>
    <property type="molecule type" value="Genomic_DNA"/>
</dbReference>
<dbReference type="Proteomes" id="UP001617714">
    <property type="component" value="Unassembled WGS sequence"/>
</dbReference>
<dbReference type="Pfam" id="PF05926">
    <property type="entry name" value="Phage_GPL"/>
    <property type="match status" value="1"/>
</dbReference>
<evidence type="ECO:0000313" key="3">
    <source>
        <dbReference type="Proteomes" id="UP000464054"/>
    </source>
</evidence>
<dbReference type="InterPro" id="IPR009225">
    <property type="entry name" value="Phage_head_completion_GpL"/>
</dbReference>
<reference evidence="2" key="2">
    <citation type="journal article" date="2022" name="Plant Pathol J">
        <title>Comparative Genomic Analysis of Pathogenic Factors of Pectobacterium Species Isolated in South Korea Using Whole-Genome Sequencing.</title>
        <authorList>
            <person name="Jee S."/>
            <person name="Kang I.J."/>
            <person name="Bak G."/>
            <person name="Kang S."/>
            <person name="Lee J."/>
            <person name="Heu S."/>
            <person name="Hwang I."/>
        </authorList>
    </citation>
    <scope>NUCLEOTIDE SEQUENCE</scope>
    <source>
        <strain evidence="2">PZ1</strain>
    </source>
</reference>
<evidence type="ECO:0000313" key="1">
    <source>
        <dbReference type="EMBL" id="MFJ5320402.1"/>
    </source>
</evidence>
<keyword evidence="4" id="KW-1185">Reference proteome</keyword>
<protein>
    <submittedName>
        <fullName evidence="2">Capsid assembly protein</fullName>
    </submittedName>
    <submittedName>
        <fullName evidence="1">Head completion/stabilization protein</fullName>
    </submittedName>
</protein>
<dbReference type="EMBL" id="JBIXKD010000003">
    <property type="protein sequence ID" value="MFJ5320402.1"/>
    <property type="molecule type" value="Genomic_DNA"/>
</dbReference>
<accession>A0AAP9LEJ5</accession>
<gene>
    <name evidence="1" type="ORF">ACIPSN_03260</name>
    <name evidence="2" type="ORF">GMX10_21820</name>
</gene>
<name>A0AAP9LEJ5_9GAMM</name>